<dbReference type="AlphaFoldDB" id="A0A4Y6UM24"/>
<sequence length="164" mass="17852">MGGVAARGIDLAQVKYEWVQPALATLGLLSPARLNLVTGIGLVESNYIWLKQLNDGPALGFWQMEPFTHDDLWKNSLIAPCRSRIAYGLHQLLHGVEPASSQMITNPLYAAGMCAVKVWLAPQSLPAADDAVGMSAYHKRWYNSALGAADPVRNIPAFKRVILA</sequence>
<evidence type="ECO:0000313" key="1">
    <source>
        <dbReference type="EMBL" id="QDH17387.1"/>
    </source>
</evidence>
<gene>
    <name evidence="1" type="ORF">E3D00_07290</name>
</gene>
<evidence type="ECO:0000313" key="2">
    <source>
        <dbReference type="Proteomes" id="UP000316313"/>
    </source>
</evidence>
<proteinExistence type="predicted"/>
<reference evidence="1 2" key="1">
    <citation type="submission" date="2019-03" db="EMBL/GenBank/DDBJ databases">
        <title>The complete genome sequence of Swingsia samuiensis NBRC107927(T).</title>
        <authorList>
            <person name="Chua K.-O."/>
            <person name="Chan K.-G."/>
            <person name="See-Too W.-S."/>
        </authorList>
    </citation>
    <scope>NUCLEOTIDE SEQUENCE [LARGE SCALE GENOMIC DNA]</scope>
    <source>
        <strain evidence="1 2">AH83</strain>
    </source>
</reference>
<accession>A0A4Y6UM24</accession>
<dbReference type="Proteomes" id="UP000316313">
    <property type="component" value="Chromosome"/>
</dbReference>
<dbReference type="RefSeq" id="WP_141461287.1">
    <property type="nucleotide sequence ID" value="NZ_CP038141.1"/>
</dbReference>
<dbReference type="EMBL" id="CP038141">
    <property type="protein sequence ID" value="QDH17387.1"/>
    <property type="molecule type" value="Genomic_DNA"/>
</dbReference>
<dbReference type="OrthoDB" id="7355818at2"/>
<keyword evidence="2" id="KW-1185">Reference proteome</keyword>
<name>A0A4Y6UM24_9PROT</name>
<dbReference type="KEGG" id="ssam:E3D00_07290"/>
<protein>
    <recommendedName>
        <fullName evidence="3">Lytic transglycosylase domain-containing protein</fullName>
    </recommendedName>
</protein>
<evidence type="ECO:0008006" key="3">
    <source>
        <dbReference type="Google" id="ProtNLM"/>
    </source>
</evidence>
<organism evidence="1 2">
    <name type="scientific">Swingsia samuiensis</name>
    <dbReference type="NCBI Taxonomy" id="1293412"/>
    <lineage>
        <taxon>Bacteria</taxon>
        <taxon>Pseudomonadati</taxon>
        <taxon>Pseudomonadota</taxon>
        <taxon>Alphaproteobacteria</taxon>
        <taxon>Acetobacterales</taxon>
        <taxon>Acetobacteraceae</taxon>
        <taxon>Swingsia</taxon>
    </lineage>
</organism>